<feature type="transmembrane region" description="Helical" evidence="5">
    <location>
        <begin position="176"/>
        <end position="198"/>
    </location>
</feature>
<dbReference type="EMBL" id="UGGP01000001">
    <property type="protein sequence ID" value="STO07378.1"/>
    <property type="molecule type" value="Genomic_DNA"/>
</dbReference>
<gene>
    <name evidence="7" type="ORF">NCTC13163_00724</name>
</gene>
<dbReference type="OrthoDB" id="266913at2"/>
<sequence length="367" mass="40243">MVLFRHVAKRMLRKKGLWVFTFVAMFGFALVLSFFNSTSTLSASIGILDRDGGIIAERLIAEAERFGPVTRLETTAEEDTFLEGQDIVLVIPERFTESMLQGETPRLSFSATEGSDAALIEQALNAHLSRERQLLIASGYDETGFQTLADRETERGYTVSSEPFQESVTTTARTQAFLGLLSFVMMSAFLQFIPLFVADDRDESIYSRLFAAPITPRRYVGSLALSFFAVGLFYVLMLLAFSAVLYADDIIEHLPVLSLLFIAYLGSCLAIGALIAVAASNREKANIWQISVTMAAAITGGAFIALAWLPDSLKVVGRLLPTYWFNAGVADMYAGKFPLLSLAVLVAMTGVLFAVTVLFLKKKPLTT</sequence>
<feature type="transmembrane region" description="Helical" evidence="5">
    <location>
        <begin position="219"/>
        <end position="247"/>
    </location>
</feature>
<feature type="transmembrane region" description="Helical" evidence="5">
    <location>
        <begin position="287"/>
        <end position="309"/>
    </location>
</feature>
<proteinExistence type="predicted"/>
<dbReference type="PANTHER" id="PTHR43027">
    <property type="entry name" value="DOXORUBICIN RESISTANCE ABC TRANSPORTER PERMEASE PROTEIN DRRC-RELATED"/>
    <property type="match status" value="1"/>
</dbReference>
<keyword evidence="4 5" id="KW-0472">Membrane</keyword>
<keyword evidence="2 5" id="KW-0812">Transmembrane</keyword>
<dbReference type="PANTHER" id="PTHR43027:SF2">
    <property type="entry name" value="TRANSPORT PERMEASE PROTEIN"/>
    <property type="match status" value="1"/>
</dbReference>
<evidence type="ECO:0000256" key="1">
    <source>
        <dbReference type="ARBA" id="ARBA00004141"/>
    </source>
</evidence>
<evidence type="ECO:0000256" key="4">
    <source>
        <dbReference type="ARBA" id="ARBA00023136"/>
    </source>
</evidence>
<accession>A0A377FRP7</accession>
<dbReference type="RefSeq" id="WP_029334475.1">
    <property type="nucleotide sequence ID" value="NZ_UGGP01000001.1"/>
</dbReference>
<protein>
    <submittedName>
        <fullName evidence="7">ABC-2 family transporter protein</fullName>
    </submittedName>
</protein>
<evidence type="ECO:0000256" key="5">
    <source>
        <dbReference type="SAM" id="Phobius"/>
    </source>
</evidence>
<evidence type="ECO:0000259" key="6">
    <source>
        <dbReference type="Pfam" id="PF12698"/>
    </source>
</evidence>
<reference evidence="7 8" key="1">
    <citation type="submission" date="2018-06" db="EMBL/GenBank/DDBJ databases">
        <authorList>
            <consortium name="Pathogen Informatics"/>
            <person name="Doyle S."/>
        </authorList>
    </citation>
    <scope>NUCLEOTIDE SEQUENCE [LARGE SCALE GENOMIC DNA]</scope>
    <source>
        <strain evidence="7 8">NCTC13163</strain>
    </source>
</reference>
<evidence type="ECO:0000256" key="2">
    <source>
        <dbReference type="ARBA" id="ARBA00022692"/>
    </source>
</evidence>
<dbReference type="Gene3D" id="3.40.1710.10">
    <property type="entry name" value="abc type-2 transporter like domain"/>
    <property type="match status" value="1"/>
</dbReference>
<evidence type="ECO:0000313" key="7">
    <source>
        <dbReference type="EMBL" id="STO07378.1"/>
    </source>
</evidence>
<dbReference type="GO" id="GO:0016020">
    <property type="term" value="C:membrane"/>
    <property type="evidence" value="ECO:0007669"/>
    <property type="project" value="UniProtKB-SubCell"/>
</dbReference>
<keyword evidence="3 5" id="KW-1133">Transmembrane helix</keyword>
<name>A0A377FRP7_9BACL</name>
<dbReference type="STRING" id="1397694.GCA_000702585_01239"/>
<organism evidence="7 8">
    <name type="scientific">Exiguobacterium aurantiacum</name>
    <dbReference type="NCBI Taxonomy" id="33987"/>
    <lineage>
        <taxon>Bacteria</taxon>
        <taxon>Bacillati</taxon>
        <taxon>Bacillota</taxon>
        <taxon>Bacilli</taxon>
        <taxon>Bacillales</taxon>
        <taxon>Bacillales Family XII. Incertae Sedis</taxon>
        <taxon>Exiguobacterium</taxon>
    </lineage>
</organism>
<evidence type="ECO:0000256" key="3">
    <source>
        <dbReference type="ARBA" id="ARBA00022989"/>
    </source>
</evidence>
<dbReference type="AlphaFoldDB" id="A0A377FRP7"/>
<feature type="transmembrane region" description="Helical" evidence="5">
    <location>
        <begin position="259"/>
        <end position="280"/>
    </location>
</feature>
<feature type="domain" description="ABC-2 type transporter transmembrane" evidence="6">
    <location>
        <begin position="17"/>
        <end position="357"/>
    </location>
</feature>
<feature type="transmembrane region" description="Helical" evidence="5">
    <location>
        <begin position="339"/>
        <end position="360"/>
    </location>
</feature>
<dbReference type="Pfam" id="PF12698">
    <property type="entry name" value="ABC2_membrane_3"/>
    <property type="match status" value="1"/>
</dbReference>
<dbReference type="GO" id="GO:0140359">
    <property type="term" value="F:ABC-type transporter activity"/>
    <property type="evidence" value="ECO:0007669"/>
    <property type="project" value="InterPro"/>
</dbReference>
<evidence type="ECO:0000313" key="8">
    <source>
        <dbReference type="Proteomes" id="UP000254060"/>
    </source>
</evidence>
<dbReference type="InterPro" id="IPR013525">
    <property type="entry name" value="ABC2_TM"/>
</dbReference>
<dbReference type="InterPro" id="IPR052902">
    <property type="entry name" value="ABC-2_transporter"/>
</dbReference>
<dbReference type="Proteomes" id="UP000254060">
    <property type="component" value="Unassembled WGS sequence"/>
</dbReference>
<comment type="subcellular location">
    <subcellularLocation>
        <location evidence="1">Membrane</location>
        <topology evidence="1">Multi-pass membrane protein</topology>
    </subcellularLocation>
</comment>